<evidence type="ECO:0000313" key="10">
    <source>
        <dbReference type="EMBL" id="MEJ8810947.1"/>
    </source>
</evidence>
<feature type="transmembrane region" description="Helical" evidence="9">
    <location>
        <begin position="36"/>
        <end position="55"/>
    </location>
</feature>
<dbReference type="PANTHER" id="PTHR11795:SF450">
    <property type="entry name" value="ABC TRANSPORTER PERMEASE PROTEIN"/>
    <property type="match status" value="1"/>
</dbReference>
<gene>
    <name evidence="10" type="ORF">WKW77_07685</name>
</gene>
<protein>
    <submittedName>
        <fullName evidence="10">Branched-chain amino acid ABC transporter permease</fullName>
    </submittedName>
</protein>
<evidence type="ECO:0000256" key="2">
    <source>
        <dbReference type="ARBA" id="ARBA00022448"/>
    </source>
</evidence>
<dbReference type="EMBL" id="JBBKZU010000003">
    <property type="protein sequence ID" value="MEJ8810947.1"/>
    <property type="molecule type" value="Genomic_DNA"/>
</dbReference>
<keyword evidence="7 9" id="KW-0472">Membrane</keyword>
<feature type="transmembrane region" description="Helical" evidence="9">
    <location>
        <begin position="95"/>
        <end position="113"/>
    </location>
</feature>
<keyword evidence="4 9" id="KW-0812">Transmembrane</keyword>
<proteinExistence type="inferred from homology"/>
<feature type="transmembrane region" description="Helical" evidence="9">
    <location>
        <begin position="193"/>
        <end position="217"/>
    </location>
</feature>
<evidence type="ECO:0000256" key="6">
    <source>
        <dbReference type="ARBA" id="ARBA00022989"/>
    </source>
</evidence>
<evidence type="ECO:0000313" key="11">
    <source>
        <dbReference type="Proteomes" id="UP001365846"/>
    </source>
</evidence>
<comment type="subcellular location">
    <subcellularLocation>
        <location evidence="1">Cell membrane</location>
        <topology evidence="1">Multi-pass membrane protein</topology>
    </subcellularLocation>
</comment>
<sequence length="351" mass="36152">MTWDVALILGIDGLANGAVYLLAGLGLVLIFSVTRVVFVPFGDIAAFAALTLAAFETNRLPPTIGLVAVLAAIATLTEIGSLIRKGEAAAIPKAVLAWGVLPLVPCALAWAASRAGAPAAVNIAVTVLLVVPIAPLLARIVFQPIADASVLVLLIVSLALHFLLSGLGLLFFGPEGSRTQPLASGTIPLGEGFTVSGQIVLMVASAIVLSGLFFLVFERTVAGKALRATAVNRVGARLVGIRPARTALLAYGSASLLAGLIGVLIAPVTTMYYDSGFIIGLKAFVAAIIGGLVSYPMTAVGALAVGVVESFASFWSGALKDVIVFSLLIPVLMLRSFLSVHSEEEEDEVEQ</sequence>
<feature type="transmembrane region" description="Helical" evidence="9">
    <location>
        <begin position="119"/>
        <end position="138"/>
    </location>
</feature>
<keyword evidence="6 9" id="KW-1133">Transmembrane helix</keyword>
<comment type="caution">
    <text evidence="10">The sequence shown here is derived from an EMBL/GenBank/DDBJ whole genome shotgun (WGS) entry which is preliminary data.</text>
</comment>
<feature type="transmembrane region" description="Helical" evidence="9">
    <location>
        <begin position="6"/>
        <end position="29"/>
    </location>
</feature>
<evidence type="ECO:0000256" key="1">
    <source>
        <dbReference type="ARBA" id="ARBA00004651"/>
    </source>
</evidence>
<dbReference type="PANTHER" id="PTHR11795">
    <property type="entry name" value="BRANCHED-CHAIN AMINO ACID TRANSPORT SYSTEM PERMEASE PROTEIN LIVH"/>
    <property type="match status" value="1"/>
</dbReference>
<keyword evidence="3" id="KW-1003">Cell membrane</keyword>
<keyword evidence="5" id="KW-0029">Amino-acid transport</keyword>
<feature type="transmembrane region" description="Helical" evidence="9">
    <location>
        <begin position="150"/>
        <end position="173"/>
    </location>
</feature>
<dbReference type="CDD" id="cd06582">
    <property type="entry name" value="TM_PBP1_LivH_like"/>
    <property type="match status" value="1"/>
</dbReference>
<evidence type="ECO:0000256" key="4">
    <source>
        <dbReference type="ARBA" id="ARBA00022692"/>
    </source>
</evidence>
<dbReference type="RefSeq" id="WP_340356269.1">
    <property type="nucleotide sequence ID" value="NZ_JBBKZU010000003.1"/>
</dbReference>
<dbReference type="InterPro" id="IPR052157">
    <property type="entry name" value="BCAA_transport_permease"/>
</dbReference>
<evidence type="ECO:0000256" key="7">
    <source>
        <dbReference type="ARBA" id="ARBA00023136"/>
    </source>
</evidence>
<evidence type="ECO:0000256" key="8">
    <source>
        <dbReference type="ARBA" id="ARBA00037998"/>
    </source>
</evidence>
<keyword evidence="2" id="KW-0813">Transport</keyword>
<feature type="transmembrane region" description="Helical" evidence="9">
    <location>
        <begin position="318"/>
        <end position="338"/>
    </location>
</feature>
<comment type="similarity">
    <text evidence="8">Belongs to the binding-protein-dependent transport system permease family. LivHM subfamily.</text>
</comment>
<feature type="transmembrane region" description="Helical" evidence="9">
    <location>
        <begin position="248"/>
        <end position="273"/>
    </location>
</feature>
<keyword evidence="11" id="KW-1185">Reference proteome</keyword>
<evidence type="ECO:0000256" key="5">
    <source>
        <dbReference type="ARBA" id="ARBA00022970"/>
    </source>
</evidence>
<dbReference type="InterPro" id="IPR001851">
    <property type="entry name" value="ABC_transp_permease"/>
</dbReference>
<accession>A0ABU8VCP8</accession>
<feature type="transmembrane region" description="Helical" evidence="9">
    <location>
        <begin position="279"/>
        <end position="306"/>
    </location>
</feature>
<dbReference type="Proteomes" id="UP001365846">
    <property type="component" value="Unassembled WGS sequence"/>
</dbReference>
<reference evidence="10 11" key="1">
    <citation type="submission" date="2024-03" db="EMBL/GenBank/DDBJ databases">
        <title>Novel species of the genus Variovorax.</title>
        <authorList>
            <person name="Liu Q."/>
            <person name="Xin Y.-H."/>
        </authorList>
    </citation>
    <scope>NUCLEOTIDE SEQUENCE [LARGE SCALE GENOMIC DNA]</scope>
    <source>
        <strain evidence="10 11">KACC 18899</strain>
    </source>
</reference>
<organism evidence="10 11">
    <name type="scientific">Variovorax ureilyticus</name>
    <dbReference type="NCBI Taxonomy" id="1836198"/>
    <lineage>
        <taxon>Bacteria</taxon>
        <taxon>Pseudomonadati</taxon>
        <taxon>Pseudomonadota</taxon>
        <taxon>Betaproteobacteria</taxon>
        <taxon>Burkholderiales</taxon>
        <taxon>Comamonadaceae</taxon>
        <taxon>Variovorax</taxon>
    </lineage>
</organism>
<name>A0ABU8VCP8_9BURK</name>
<evidence type="ECO:0000256" key="9">
    <source>
        <dbReference type="SAM" id="Phobius"/>
    </source>
</evidence>
<dbReference type="Pfam" id="PF02653">
    <property type="entry name" value="BPD_transp_2"/>
    <property type="match status" value="1"/>
</dbReference>
<evidence type="ECO:0000256" key="3">
    <source>
        <dbReference type="ARBA" id="ARBA00022475"/>
    </source>
</evidence>
<feature type="transmembrane region" description="Helical" evidence="9">
    <location>
        <begin position="61"/>
        <end position="83"/>
    </location>
</feature>